<evidence type="ECO:0000256" key="1">
    <source>
        <dbReference type="ARBA" id="ARBA00022737"/>
    </source>
</evidence>
<keyword evidence="1" id="KW-0677">Repeat</keyword>
<reference evidence="6" key="1">
    <citation type="journal article" date="2019" name="Gigascience">
        <title>De novo genome assembly of the endangered Acer yangbiense, a plant species with extremely small populations endemic to Yunnan Province, China.</title>
        <authorList>
            <person name="Yang J."/>
            <person name="Wariss H.M."/>
            <person name="Tao L."/>
            <person name="Zhang R."/>
            <person name="Yun Q."/>
            <person name="Hollingsworth P."/>
            <person name="Dao Z."/>
            <person name="Luo G."/>
            <person name="Guo H."/>
            <person name="Ma Y."/>
            <person name="Sun W."/>
        </authorList>
    </citation>
    <scope>NUCLEOTIDE SEQUENCE [LARGE SCALE GENOMIC DNA]</scope>
    <source>
        <strain evidence="6">cv. Malutang</strain>
    </source>
</reference>
<dbReference type="GO" id="GO:0006952">
    <property type="term" value="P:defense response"/>
    <property type="evidence" value="ECO:0007669"/>
    <property type="project" value="UniProtKB-KW"/>
</dbReference>
<keyword evidence="3" id="KW-0611">Plant defense</keyword>
<evidence type="ECO:0000313" key="5">
    <source>
        <dbReference type="EMBL" id="TXG68913.1"/>
    </source>
</evidence>
<dbReference type="Gene3D" id="1.20.5.4130">
    <property type="match status" value="1"/>
</dbReference>
<dbReference type="CDD" id="cd14798">
    <property type="entry name" value="RX-CC_like"/>
    <property type="match status" value="1"/>
</dbReference>
<keyword evidence="6" id="KW-1185">Reference proteome</keyword>
<accession>A0A5C7II44</accession>
<dbReference type="PANTHER" id="PTHR19338:SF37">
    <property type="entry name" value="DISEASE RESISTANCE PROTEIN RGA4"/>
    <property type="match status" value="1"/>
</dbReference>
<dbReference type="EMBL" id="VAHF01000002">
    <property type="protein sequence ID" value="TXG68913.1"/>
    <property type="molecule type" value="Genomic_DNA"/>
</dbReference>
<dbReference type="PANTHER" id="PTHR19338">
    <property type="entry name" value="TRANSLOCASE OF INNER MITOCHONDRIAL MEMBRANE 13 HOMOLOG"/>
    <property type="match status" value="1"/>
</dbReference>
<sequence>MAAEAIVSVVLDQLTSIIGREIQQEVRLVVGVKKEIKKLTSNFRAIQAVLVDAEQRQIKDKVVADWLDKLKDASYDVDDVLDEWNTAILKLQIEGVENATIPEKKVCFFFPSPRFCCKRVALRRDIGLKIKEVNESLDSIAKEKDMYNLNMIRIIEEPQRLKTTSFVDVSEIRGRDDEKSSLNFEKDGDGNIIGCKMHDIVHDFAQFLVKNGRSMMVTSSDEESSLSCFYENAGHSKLILDDEGASFPSNKGCEMICMEHVASVAKTLLH</sequence>
<feature type="domain" description="Disease resistance N-terminal" evidence="4">
    <location>
        <begin position="6"/>
        <end position="96"/>
    </location>
</feature>
<name>A0A5C7II44_9ROSI</name>
<protein>
    <recommendedName>
        <fullName evidence="4">Disease resistance N-terminal domain-containing protein</fullName>
    </recommendedName>
</protein>
<gene>
    <name evidence="5" type="ORF">EZV62_003848</name>
</gene>
<comment type="caution">
    <text evidence="5">The sequence shown here is derived from an EMBL/GenBank/DDBJ whole genome shotgun (WGS) entry which is preliminary data.</text>
</comment>
<evidence type="ECO:0000259" key="4">
    <source>
        <dbReference type="Pfam" id="PF18052"/>
    </source>
</evidence>
<dbReference type="GO" id="GO:0000166">
    <property type="term" value="F:nucleotide binding"/>
    <property type="evidence" value="ECO:0007669"/>
    <property type="project" value="UniProtKB-KW"/>
</dbReference>
<dbReference type="Pfam" id="PF18052">
    <property type="entry name" value="Rx_N"/>
    <property type="match status" value="1"/>
</dbReference>
<proteinExistence type="predicted"/>
<dbReference type="InterPro" id="IPR041118">
    <property type="entry name" value="Rx_N"/>
</dbReference>
<dbReference type="Proteomes" id="UP000323000">
    <property type="component" value="Chromosome 2"/>
</dbReference>
<keyword evidence="2" id="KW-0547">Nucleotide-binding</keyword>
<evidence type="ECO:0000256" key="2">
    <source>
        <dbReference type="ARBA" id="ARBA00022741"/>
    </source>
</evidence>
<evidence type="ECO:0000256" key="3">
    <source>
        <dbReference type="ARBA" id="ARBA00022821"/>
    </source>
</evidence>
<dbReference type="AlphaFoldDB" id="A0A5C7II44"/>
<organism evidence="5 6">
    <name type="scientific">Acer yangbiense</name>
    <dbReference type="NCBI Taxonomy" id="1000413"/>
    <lineage>
        <taxon>Eukaryota</taxon>
        <taxon>Viridiplantae</taxon>
        <taxon>Streptophyta</taxon>
        <taxon>Embryophyta</taxon>
        <taxon>Tracheophyta</taxon>
        <taxon>Spermatophyta</taxon>
        <taxon>Magnoliopsida</taxon>
        <taxon>eudicotyledons</taxon>
        <taxon>Gunneridae</taxon>
        <taxon>Pentapetalae</taxon>
        <taxon>rosids</taxon>
        <taxon>malvids</taxon>
        <taxon>Sapindales</taxon>
        <taxon>Sapindaceae</taxon>
        <taxon>Hippocastanoideae</taxon>
        <taxon>Acereae</taxon>
        <taxon>Acer</taxon>
    </lineage>
</organism>
<dbReference type="OrthoDB" id="688937at2759"/>
<dbReference type="InterPro" id="IPR038005">
    <property type="entry name" value="RX-like_CC"/>
</dbReference>
<evidence type="ECO:0000313" key="6">
    <source>
        <dbReference type="Proteomes" id="UP000323000"/>
    </source>
</evidence>